<dbReference type="PANTHER" id="PTHR13184">
    <property type="entry name" value="37S RIBOSOMAL PROTEIN S22"/>
    <property type="match status" value="1"/>
</dbReference>
<evidence type="ECO:0000256" key="3">
    <source>
        <dbReference type="ARBA" id="ARBA00023004"/>
    </source>
</evidence>
<evidence type="ECO:0000313" key="6">
    <source>
        <dbReference type="Proteomes" id="UP000298588"/>
    </source>
</evidence>
<proteinExistence type="predicted"/>
<dbReference type="AlphaFoldDB" id="A0A4D7QPW1"/>
<evidence type="ECO:0000256" key="1">
    <source>
        <dbReference type="ARBA" id="ARBA00022723"/>
    </source>
</evidence>
<dbReference type="InterPro" id="IPR052571">
    <property type="entry name" value="Mt_RNA_Methyltransferase"/>
</dbReference>
<dbReference type="Gene3D" id="3.40.50.150">
    <property type="entry name" value="Vaccinia Virus protein VP39"/>
    <property type="match status" value="1"/>
</dbReference>
<dbReference type="GO" id="GO:0051536">
    <property type="term" value="F:iron-sulfur cluster binding"/>
    <property type="evidence" value="ECO:0007669"/>
    <property type="project" value="UniProtKB-KW"/>
</dbReference>
<dbReference type="GO" id="GO:0046872">
    <property type="term" value="F:metal ion binding"/>
    <property type="evidence" value="ECO:0007669"/>
    <property type="project" value="UniProtKB-KW"/>
</dbReference>
<evidence type="ECO:0000256" key="4">
    <source>
        <dbReference type="ARBA" id="ARBA00023014"/>
    </source>
</evidence>
<dbReference type="GO" id="GO:0006412">
    <property type="term" value="P:translation"/>
    <property type="evidence" value="ECO:0007669"/>
    <property type="project" value="InterPro"/>
</dbReference>
<dbReference type="GO" id="GO:0003735">
    <property type="term" value="F:structural constituent of ribosome"/>
    <property type="evidence" value="ECO:0007669"/>
    <property type="project" value="TreeGrafter"/>
</dbReference>
<organism evidence="5 6">
    <name type="scientific">Phreatobacter aquaticus</name>
    <dbReference type="NCBI Taxonomy" id="2570229"/>
    <lineage>
        <taxon>Bacteria</taxon>
        <taxon>Pseudomonadati</taxon>
        <taxon>Pseudomonadota</taxon>
        <taxon>Alphaproteobacteria</taxon>
        <taxon>Hyphomicrobiales</taxon>
        <taxon>Phreatobacteraceae</taxon>
        <taxon>Phreatobacter</taxon>
    </lineage>
</organism>
<dbReference type="PANTHER" id="PTHR13184:SF5">
    <property type="entry name" value="METHYLTRANSFERASE-LIKE PROTEIN 17, MITOCHONDRIAL"/>
    <property type="match status" value="1"/>
</dbReference>
<protein>
    <submittedName>
        <fullName evidence="5">Methyltransferase domain-containing protein</fullName>
    </submittedName>
</protein>
<dbReference type="Proteomes" id="UP000298588">
    <property type="component" value="Chromosome"/>
</dbReference>
<dbReference type="EMBL" id="CP039865">
    <property type="protein sequence ID" value="QCK88461.1"/>
    <property type="molecule type" value="Genomic_DNA"/>
</dbReference>
<keyword evidence="5" id="KW-0489">Methyltransferase</keyword>
<evidence type="ECO:0000313" key="5">
    <source>
        <dbReference type="EMBL" id="QCK88461.1"/>
    </source>
</evidence>
<dbReference type="GO" id="GO:0008168">
    <property type="term" value="F:methyltransferase activity"/>
    <property type="evidence" value="ECO:0007669"/>
    <property type="project" value="UniProtKB-KW"/>
</dbReference>
<dbReference type="InterPro" id="IPR029063">
    <property type="entry name" value="SAM-dependent_MTases_sf"/>
</dbReference>
<dbReference type="GO" id="GO:0032259">
    <property type="term" value="P:methylation"/>
    <property type="evidence" value="ECO:0007669"/>
    <property type="project" value="UniProtKB-KW"/>
</dbReference>
<accession>A0A4D7QPW1</accession>
<keyword evidence="2" id="KW-0809">Transit peptide</keyword>
<dbReference type="OrthoDB" id="9799639at2"/>
<keyword evidence="5" id="KW-0808">Transferase</keyword>
<keyword evidence="1" id="KW-0479">Metal-binding</keyword>
<dbReference type="InterPro" id="IPR015324">
    <property type="entry name" value="Ribosomal_Rsm22-like"/>
</dbReference>
<keyword evidence="6" id="KW-1185">Reference proteome</keyword>
<keyword evidence="4" id="KW-0411">Iron-sulfur</keyword>
<evidence type="ECO:0000256" key="2">
    <source>
        <dbReference type="ARBA" id="ARBA00022946"/>
    </source>
</evidence>
<dbReference type="GO" id="GO:0015935">
    <property type="term" value="C:small ribosomal subunit"/>
    <property type="evidence" value="ECO:0007669"/>
    <property type="project" value="TreeGrafter"/>
</dbReference>
<dbReference type="RefSeq" id="WP_137101787.1">
    <property type="nucleotide sequence ID" value="NZ_CP039865.1"/>
</dbReference>
<dbReference type="KEGG" id="paqt:E8L99_23230"/>
<keyword evidence="3" id="KW-0408">Iron</keyword>
<dbReference type="SUPFAM" id="SSF53335">
    <property type="entry name" value="S-adenosyl-L-methionine-dependent methyltransferases"/>
    <property type="match status" value="1"/>
</dbReference>
<dbReference type="Pfam" id="PF09243">
    <property type="entry name" value="Rsm22"/>
    <property type="match status" value="1"/>
</dbReference>
<sequence>MSGELPAALRSAIEALAAGHPGRALAEAATKLSADYRSGRGTRLAQPVDLAAYAVARMPATYAAIRAVLDEVAERTAFAPASLIDAGCGPGTASWAALDTFDGIEAATLVDAHDGMIGLARTLAGQAPVLAQARFTKASLDRSLGEAGSADLVVAGYALNELPAAEVGAAALRLYRASTGLTVIVEPGTPQGFAVVASARAALITAGARIIAPCPHDGSCPLAAPDWCHFSARLPRLKAHKAAKGADVPFEDERYAYVAVAGPGIAIHPAEARVLRPPKASKPETTFRLCTVDGLVDRSVPVRDKSLSRLTRHTGWGDAFPTET</sequence>
<name>A0A4D7QPW1_9HYPH</name>
<reference evidence="5 6" key="1">
    <citation type="submission" date="2019-04" db="EMBL/GenBank/DDBJ databases">
        <title>Phreatobacter aquaticus sp. nov.</title>
        <authorList>
            <person name="Choi A."/>
            <person name="Baek K."/>
        </authorList>
    </citation>
    <scope>NUCLEOTIDE SEQUENCE [LARGE SCALE GENOMIC DNA]</scope>
    <source>
        <strain evidence="5 6">NMCR1094</strain>
    </source>
</reference>
<gene>
    <name evidence="5" type="ORF">E8L99_23230</name>
</gene>